<dbReference type="AlphaFoldDB" id="A0A0G4EBI7"/>
<name>A0A0G4EBI7_VITBC</name>
<feature type="compositionally biased region" description="Polar residues" evidence="1">
    <location>
        <begin position="130"/>
        <end position="140"/>
    </location>
</feature>
<feature type="region of interest" description="Disordered" evidence="1">
    <location>
        <begin position="45"/>
        <end position="109"/>
    </location>
</feature>
<dbReference type="Proteomes" id="UP000041254">
    <property type="component" value="Unassembled WGS sequence"/>
</dbReference>
<organism evidence="2 3">
    <name type="scientific">Vitrella brassicaformis (strain CCMP3155)</name>
    <dbReference type="NCBI Taxonomy" id="1169540"/>
    <lineage>
        <taxon>Eukaryota</taxon>
        <taxon>Sar</taxon>
        <taxon>Alveolata</taxon>
        <taxon>Colpodellida</taxon>
        <taxon>Vitrellaceae</taxon>
        <taxon>Vitrella</taxon>
    </lineage>
</organism>
<feature type="compositionally biased region" description="Basic and acidic residues" evidence="1">
    <location>
        <begin position="211"/>
        <end position="230"/>
    </location>
</feature>
<dbReference type="EMBL" id="CDMY01000098">
    <property type="protein sequence ID" value="CEL92658.1"/>
    <property type="molecule type" value="Genomic_DNA"/>
</dbReference>
<sequence length="230" mass="24347">MDLHDHVKRSERARGIMSALALFAVFLAVSFIDGDAADLAASGRAQASSPPYPYINDDLSPCAPESEPCAPRDAPQDRVVTPYDPQPPPLLAPKDALDPHPPVAPHNSVPEKYEDYIKEVDQRAQERGISGTNGTNQQPPTIEKPLPTSSSPTDIAPSVSTTPPLPMAVTETSPAPTATATATPSQPPATITMPSTMSSLGAETKATTPKKRIDSCEQSKQAADHHFPAE</sequence>
<evidence type="ECO:0000313" key="2">
    <source>
        <dbReference type="EMBL" id="CEL92658.1"/>
    </source>
</evidence>
<dbReference type="VEuPathDB" id="CryptoDB:Vbra_11042"/>
<evidence type="ECO:0000256" key="1">
    <source>
        <dbReference type="SAM" id="MobiDB-lite"/>
    </source>
</evidence>
<evidence type="ECO:0000313" key="3">
    <source>
        <dbReference type="Proteomes" id="UP000041254"/>
    </source>
</evidence>
<feature type="compositionally biased region" description="Low complexity" evidence="1">
    <location>
        <begin position="170"/>
        <end position="192"/>
    </location>
</feature>
<accession>A0A0G4EBI7</accession>
<reference evidence="2 3" key="1">
    <citation type="submission" date="2014-11" db="EMBL/GenBank/DDBJ databases">
        <authorList>
            <person name="Zhu J."/>
            <person name="Qi W."/>
            <person name="Song R."/>
        </authorList>
    </citation>
    <scope>NUCLEOTIDE SEQUENCE [LARGE SCALE GENOMIC DNA]</scope>
</reference>
<protein>
    <submittedName>
        <fullName evidence="2">Uncharacterized protein</fullName>
    </submittedName>
</protein>
<gene>
    <name evidence="2" type="ORF">Vbra_11042</name>
</gene>
<keyword evidence="3" id="KW-1185">Reference proteome</keyword>
<feature type="compositionally biased region" description="Polar residues" evidence="1">
    <location>
        <begin position="147"/>
        <end position="162"/>
    </location>
</feature>
<feature type="compositionally biased region" description="Polar residues" evidence="1">
    <location>
        <begin position="193"/>
        <end position="207"/>
    </location>
</feature>
<feature type="region of interest" description="Disordered" evidence="1">
    <location>
        <begin position="128"/>
        <end position="230"/>
    </location>
</feature>
<dbReference type="InParanoid" id="A0A0G4EBI7"/>
<proteinExistence type="predicted"/>